<dbReference type="Proteomes" id="UP001066276">
    <property type="component" value="Chromosome 7"/>
</dbReference>
<dbReference type="AlphaFoldDB" id="A0AAV7PTI0"/>
<protein>
    <submittedName>
        <fullName evidence="2">Uncharacterized protein</fullName>
    </submittedName>
</protein>
<organism evidence="2 3">
    <name type="scientific">Pleurodeles waltl</name>
    <name type="common">Iberian ribbed newt</name>
    <dbReference type="NCBI Taxonomy" id="8319"/>
    <lineage>
        <taxon>Eukaryota</taxon>
        <taxon>Metazoa</taxon>
        <taxon>Chordata</taxon>
        <taxon>Craniata</taxon>
        <taxon>Vertebrata</taxon>
        <taxon>Euteleostomi</taxon>
        <taxon>Amphibia</taxon>
        <taxon>Batrachia</taxon>
        <taxon>Caudata</taxon>
        <taxon>Salamandroidea</taxon>
        <taxon>Salamandridae</taxon>
        <taxon>Pleurodelinae</taxon>
        <taxon>Pleurodeles</taxon>
    </lineage>
</organism>
<sequence length="129" mass="14099">MSHPPFASPCLGEAHSHVRRHPAGRRVSSFTGCLRVSPAGKVDVKGAVCGPPAALASNTSPRARSESPFSPPLWPPQHRVVRVLQPRTRHRCHCLGLCKRGASSQVCDCQQDPRRGKIQDDDRAPCRPR</sequence>
<gene>
    <name evidence="2" type="ORF">NDU88_009942</name>
</gene>
<evidence type="ECO:0000313" key="3">
    <source>
        <dbReference type="Proteomes" id="UP001066276"/>
    </source>
</evidence>
<evidence type="ECO:0000256" key="1">
    <source>
        <dbReference type="SAM" id="MobiDB-lite"/>
    </source>
</evidence>
<reference evidence="2" key="1">
    <citation type="journal article" date="2022" name="bioRxiv">
        <title>Sequencing and chromosome-scale assembly of the giantPleurodeles waltlgenome.</title>
        <authorList>
            <person name="Brown T."/>
            <person name="Elewa A."/>
            <person name="Iarovenko S."/>
            <person name="Subramanian E."/>
            <person name="Araus A.J."/>
            <person name="Petzold A."/>
            <person name="Susuki M."/>
            <person name="Suzuki K.-i.T."/>
            <person name="Hayashi T."/>
            <person name="Toyoda A."/>
            <person name="Oliveira C."/>
            <person name="Osipova E."/>
            <person name="Leigh N.D."/>
            <person name="Simon A."/>
            <person name="Yun M.H."/>
        </authorList>
    </citation>
    <scope>NUCLEOTIDE SEQUENCE</scope>
    <source>
        <strain evidence="2">20211129_DDA</strain>
        <tissue evidence="2">Liver</tissue>
    </source>
</reference>
<evidence type="ECO:0000313" key="2">
    <source>
        <dbReference type="EMBL" id="KAJ1131607.1"/>
    </source>
</evidence>
<feature type="compositionally biased region" description="Basic and acidic residues" evidence="1">
    <location>
        <begin position="111"/>
        <end position="129"/>
    </location>
</feature>
<dbReference type="EMBL" id="JANPWB010000011">
    <property type="protein sequence ID" value="KAJ1131607.1"/>
    <property type="molecule type" value="Genomic_DNA"/>
</dbReference>
<feature type="region of interest" description="Disordered" evidence="1">
    <location>
        <begin position="55"/>
        <end position="75"/>
    </location>
</feature>
<accession>A0AAV7PTI0</accession>
<feature type="region of interest" description="Disordered" evidence="1">
    <location>
        <begin position="107"/>
        <end position="129"/>
    </location>
</feature>
<keyword evidence="3" id="KW-1185">Reference proteome</keyword>
<comment type="caution">
    <text evidence="2">The sequence shown here is derived from an EMBL/GenBank/DDBJ whole genome shotgun (WGS) entry which is preliminary data.</text>
</comment>
<name>A0AAV7PTI0_PLEWA</name>
<proteinExistence type="predicted"/>